<gene>
    <name evidence="2" type="ORF">MOOR_16720</name>
</gene>
<dbReference type="AlphaFoldDB" id="A0A1J5JYW5"/>
<feature type="compositionally biased region" description="Basic and acidic residues" evidence="1">
    <location>
        <begin position="14"/>
        <end position="28"/>
    </location>
</feature>
<name>A0A1J5JYW5_NEOTH</name>
<reference evidence="2 3" key="1">
    <citation type="submission" date="2016-08" db="EMBL/GenBank/DDBJ databases">
        <title>Genome-based comparison of Moorella thermoacetic strains.</title>
        <authorList>
            <person name="Poehlein A."/>
            <person name="Bengelsdorf F.R."/>
            <person name="Esser C."/>
            <person name="Duerre P."/>
            <person name="Daniel R."/>
        </authorList>
    </citation>
    <scope>NUCLEOTIDE SEQUENCE [LARGE SCALE GENOMIC DNA]</scope>
    <source>
        <strain evidence="2 3">DSM 11768</strain>
    </source>
</reference>
<feature type="region of interest" description="Disordered" evidence="1">
    <location>
        <begin position="129"/>
        <end position="150"/>
    </location>
</feature>
<protein>
    <submittedName>
        <fullName evidence="2">Uncharacterized protein</fullName>
    </submittedName>
</protein>
<feature type="compositionally biased region" description="Basic and acidic residues" evidence="1">
    <location>
        <begin position="129"/>
        <end position="146"/>
    </location>
</feature>
<organism evidence="2 3">
    <name type="scientific">Neomoorella thermoacetica</name>
    <name type="common">Clostridium thermoaceticum</name>
    <dbReference type="NCBI Taxonomy" id="1525"/>
    <lineage>
        <taxon>Bacteria</taxon>
        <taxon>Bacillati</taxon>
        <taxon>Bacillota</taxon>
        <taxon>Clostridia</taxon>
        <taxon>Neomoorellales</taxon>
        <taxon>Neomoorellaceae</taxon>
        <taxon>Neomoorella</taxon>
    </lineage>
</organism>
<evidence type="ECO:0000313" key="2">
    <source>
        <dbReference type="EMBL" id="OIQ08753.1"/>
    </source>
</evidence>
<comment type="caution">
    <text evidence="2">The sequence shown here is derived from an EMBL/GenBank/DDBJ whole genome shotgun (WGS) entry which is preliminary data.</text>
</comment>
<sequence length="247" mass="27322">MPEQLLIGVVCPLEDKTDRKNRTPDAERKWRKRHGLPPVRGQGKRGPGRAPRADRQEVARVVARVIVDNPIAPATILAQLAGLIREDADEKEREAVVARVRRALKDLQQMPGLAGDEALAEAVRQAFATREEEKERRRQEREREAAEASASQYDEDIQWLMEQQAIHAIEMSKGTKIGGMDLLKWAGSAYELDSSRNKYICTLDPTSRPADLPLMISTLGKIPVASGFKKGKGGGKKAVGFPTQNGL</sequence>
<evidence type="ECO:0000256" key="1">
    <source>
        <dbReference type="SAM" id="MobiDB-lite"/>
    </source>
</evidence>
<proteinExistence type="predicted"/>
<evidence type="ECO:0000313" key="3">
    <source>
        <dbReference type="Proteomes" id="UP000182743"/>
    </source>
</evidence>
<accession>A0A1J5JYW5</accession>
<feature type="region of interest" description="Disordered" evidence="1">
    <location>
        <begin position="14"/>
        <end position="55"/>
    </location>
</feature>
<dbReference type="EMBL" id="MIHH01000008">
    <property type="protein sequence ID" value="OIQ08753.1"/>
    <property type="molecule type" value="Genomic_DNA"/>
</dbReference>
<dbReference type="Proteomes" id="UP000182743">
    <property type="component" value="Unassembled WGS sequence"/>
</dbReference>